<dbReference type="Pfam" id="PF02580">
    <property type="entry name" value="Tyr_Deacylase"/>
    <property type="match status" value="1"/>
</dbReference>
<evidence type="ECO:0000256" key="2">
    <source>
        <dbReference type="ARBA" id="ARBA00011738"/>
    </source>
</evidence>
<proteinExistence type="predicted"/>
<feature type="region of interest" description="Disordered" evidence="8">
    <location>
        <begin position="18"/>
        <end position="39"/>
    </location>
</feature>
<dbReference type="AlphaFoldDB" id="A0A9N7YPH9"/>
<dbReference type="PANTHER" id="PTHR10472">
    <property type="entry name" value="D-TYROSYL-TRNA TYR DEACYLASE"/>
    <property type="match status" value="1"/>
</dbReference>
<organism evidence="9 10">
    <name type="scientific">Pleuronectes platessa</name>
    <name type="common">European plaice</name>
    <dbReference type="NCBI Taxonomy" id="8262"/>
    <lineage>
        <taxon>Eukaryota</taxon>
        <taxon>Metazoa</taxon>
        <taxon>Chordata</taxon>
        <taxon>Craniata</taxon>
        <taxon>Vertebrata</taxon>
        <taxon>Euteleostomi</taxon>
        <taxon>Actinopterygii</taxon>
        <taxon>Neopterygii</taxon>
        <taxon>Teleostei</taxon>
        <taxon>Neoteleostei</taxon>
        <taxon>Acanthomorphata</taxon>
        <taxon>Carangaria</taxon>
        <taxon>Pleuronectiformes</taxon>
        <taxon>Pleuronectoidei</taxon>
        <taxon>Pleuronectidae</taxon>
        <taxon>Pleuronectes</taxon>
    </lineage>
</organism>
<dbReference type="PANTHER" id="PTHR10472:SF1">
    <property type="entry name" value="D-AMINOACYL-TRNA DEACYLASE 2"/>
    <property type="match status" value="1"/>
</dbReference>
<dbReference type="GO" id="GO:0005737">
    <property type="term" value="C:cytoplasm"/>
    <property type="evidence" value="ECO:0007669"/>
    <property type="project" value="UniProtKB-SubCell"/>
</dbReference>
<evidence type="ECO:0000313" key="9">
    <source>
        <dbReference type="EMBL" id="CAB1434695.1"/>
    </source>
</evidence>
<dbReference type="SUPFAM" id="SSF69500">
    <property type="entry name" value="DTD-like"/>
    <property type="match status" value="1"/>
</dbReference>
<feature type="non-terminal residue" evidence="9">
    <location>
        <position position="234"/>
    </location>
</feature>
<evidence type="ECO:0000313" key="10">
    <source>
        <dbReference type="Proteomes" id="UP001153269"/>
    </source>
</evidence>
<keyword evidence="10" id="KW-1185">Reference proteome</keyword>
<evidence type="ECO:0000256" key="3">
    <source>
        <dbReference type="ARBA" id="ARBA00013056"/>
    </source>
</evidence>
<evidence type="ECO:0000256" key="5">
    <source>
        <dbReference type="ARBA" id="ARBA00022801"/>
    </source>
</evidence>
<reference evidence="9" key="1">
    <citation type="submission" date="2020-03" db="EMBL/GenBank/DDBJ databases">
        <authorList>
            <person name="Weist P."/>
        </authorList>
    </citation>
    <scope>NUCLEOTIDE SEQUENCE</scope>
</reference>
<evidence type="ECO:0000256" key="6">
    <source>
        <dbReference type="ARBA" id="ARBA00047676"/>
    </source>
</evidence>
<gene>
    <name evidence="9" type="ORF">PLEPLA_LOCUS22743</name>
</gene>
<evidence type="ECO:0000256" key="1">
    <source>
        <dbReference type="ARBA" id="ARBA00004496"/>
    </source>
</evidence>
<comment type="subcellular location">
    <subcellularLocation>
        <location evidence="1">Cytoplasm</location>
    </subcellularLocation>
</comment>
<dbReference type="GO" id="GO:0051500">
    <property type="term" value="F:D-tyrosyl-tRNA(Tyr) deacylase activity"/>
    <property type="evidence" value="ECO:0007669"/>
    <property type="project" value="TreeGrafter"/>
</dbReference>
<evidence type="ECO:0000256" key="7">
    <source>
        <dbReference type="ARBA" id="ARBA00048018"/>
    </source>
</evidence>
<keyword evidence="4" id="KW-0963">Cytoplasm</keyword>
<dbReference type="EC" id="3.1.1.96" evidence="3"/>
<comment type="subunit">
    <text evidence="2">Homodimer.</text>
</comment>
<name>A0A9N7YPH9_PLEPL</name>
<dbReference type="Proteomes" id="UP001153269">
    <property type="component" value="Unassembled WGS sequence"/>
</dbReference>
<dbReference type="InterPro" id="IPR023509">
    <property type="entry name" value="DTD-like_sf"/>
</dbReference>
<comment type="catalytic activity">
    <reaction evidence="6">
        <text>glycyl-tRNA(Ala) + H2O = tRNA(Ala) + glycine + H(+)</text>
        <dbReference type="Rhea" id="RHEA:53744"/>
        <dbReference type="Rhea" id="RHEA-COMP:9657"/>
        <dbReference type="Rhea" id="RHEA-COMP:13640"/>
        <dbReference type="ChEBI" id="CHEBI:15377"/>
        <dbReference type="ChEBI" id="CHEBI:15378"/>
        <dbReference type="ChEBI" id="CHEBI:57305"/>
        <dbReference type="ChEBI" id="CHEBI:78442"/>
        <dbReference type="ChEBI" id="CHEBI:78522"/>
        <dbReference type="EC" id="3.1.1.96"/>
    </reaction>
</comment>
<protein>
    <recommendedName>
        <fullName evidence="3">D-aminoacyl-tRNA deacylase</fullName>
        <ecNumber evidence="3">3.1.1.96</ecNumber>
    </recommendedName>
</protein>
<sequence length="234" mass="25893">PPGVWILSEEIRDIGDLGARDLSGRQPDTTNSCRRTEPLPLPDGPVSILHFPRNSPTHTQLSSPALCRGPRTLQARTVIQQCSQAKVKIRPALDGAEAQWAEIQEGMVVYVCFSREATENITDEIANTLMTTKLFRKDTRHWASVLELPGSVLLVPQDSLLGEPVPKRKMQFKGGCEPWWGAQLFSNLVSTCRELLQGSVKCTRAGVKVEQGVYGQKQEMVLSCAEPLTVLLEF</sequence>
<evidence type="ECO:0000256" key="4">
    <source>
        <dbReference type="ARBA" id="ARBA00022490"/>
    </source>
</evidence>
<dbReference type="InterPro" id="IPR003732">
    <property type="entry name" value="Daa-tRNA_deacyls_DTD"/>
</dbReference>
<dbReference type="Gene3D" id="3.50.80.10">
    <property type="entry name" value="D-tyrosyl-tRNA(Tyr) deacylase"/>
    <property type="match status" value="1"/>
</dbReference>
<evidence type="ECO:0000256" key="8">
    <source>
        <dbReference type="SAM" id="MobiDB-lite"/>
    </source>
</evidence>
<comment type="catalytic activity">
    <reaction evidence="7">
        <text>a D-aminoacyl-tRNA + H2O = a tRNA + a D-alpha-amino acid + H(+)</text>
        <dbReference type="Rhea" id="RHEA:13953"/>
        <dbReference type="Rhea" id="RHEA-COMP:10123"/>
        <dbReference type="Rhea" id="RHEA-COMP:10124"/>
        <dbReference type="ChEBI" id="CHEBI:15377"/>
        <dbReference type="ChEBI" id="CHEBI:15378"/>
        <dbReference type="ChEBI" id="CHEBI:59871"/>
        <dbReference type="ChEBI" id="CHEBI:78442"/>
        <dbReference type="ChEBI" id="CHEBI:79333"/>
        <dbReference type="EC" id="3.1.1.96"/>
    </reaction>
</comment>
<keyword evidence="5" id="KW-0378">Hydrolase</keyword>
<comment type="caution">
    <text evidence="9">The sequence shown here is derived from an EMBL/GenBank/DDBJ whole genome shotgun (WGS) entry which is preliminary data.</text>
</comment>
<accession>A0A9N7YPH9</accession>
<dbReference type="EMBL" id="CADEAL010001681">
    <property type="protein sequence ID" value="CAB1434695.1"/>
    <property type="molecule type" value="Genomic_DNA"/>
</dbReference>